<dbReference type="EMBL" id="CP025012">
    <property type="protein sequence ID" value="AUW42640.1"/>
    <property type="molecule type" value="Genomic_DNA"/>
</dbReference>
<dbReference type="Proteomes" id="UP000238523">
    <property type="component" value="Chromosome"/>
</dbReference>
<gene>
    <name evidence="1" type="ORF">CUJ84_Chr002280</name>
</gene>
<reference evidence="1 2" key="1">
    <citation type="submission" date="2017-11" db="EMBL/GenBank/DDBJ databases">
        <title>Complete genome of Rhizobium leguminosarum Norway, an ineffective micro-symbiont.</title>
        <authorList>
            <person name="Hoffrichter A."/>
            <person name="Liang J."/>
            <person name="Brachmann A."/>
            <person name="Marin M."/>
        </authorList>
    </citation>
    <scope>NUCLEOTIDE SEQUENCE [LARGE SCALE GENOMIC DNA]</scope>
    <source>
        <strain evidence="1 2">Norway</strain>
    </source>
</reference>
<sequence length="59" mass="6406">MAGRAVDADNATAMAKAVLLMMDLFISASSFSNEDASATYPLRRLFPLDCYARRAETTS</sequence>
<evidence type="ECO:0000313" key="1">
    <source>
        <dbReference type="EMBL" id="AUW42640.1"/>
    </source>
</evidence>
<organism evidence="1 2">
    <name type="scientific">Rhizobium leguminosarum</name>
    <dbReference type="NCBI Taxonomy" id="384"/>
    <lineage>
        <taxon>Bacteria</taxon>
        <taxon>Pseudomonadati</taxon>
        <taxon>Pseudomonadota</taxon>
        <taxon>Alphaproteobacteria</taxon>
        <taxon>Hyphomicrobiales</taxon>
        <taxon>Rhizobiaceae</taxon>
        <taxon>Rhizobium/Agrobacterium group</taxon>
        <taxon>Rhizobium</taxon>
    </lineage>
</organism>
<evidence type="ECO:0000313" key="2">
    <source>
        <dbReference type="Proteomes" id="UP000238523"/>
    </source>
</evidence>
<accession>A0A2K9Z383</accession>
<protein>
    <submittedName>
        <fullName evidence="1">Uncharacterized protein</fullName>
    </submittedName>
</protein>
<dbReference type="AlphaFoldDB" id="A0A2K9Z383"/>
<name>A0A2K9Z383_RHILE</name>
<proteinExistence type="predicted"/>